<dbReference type="GO" id="GO:0005096">
    <property type="term" value="F:GTPase activator activity"/>
    <property type="evidence" value="ECO:0007669"/>
    <property type="project" value="UniProtKB-KW"/>
</dbReference>
<dbReference type="PhylomeDB" id="A0A1B0G7X2"/>
<dbReference type="AlphaFoldDB" id="A0A1B0G7X2"/>
<keyword evidence="1" id="KW-0343">GTPase activation</keyword>
<dbReference type="PANTHER" id="PTHR14963:SF7">
    <property type="entry name" value="RHO GTPASE-ACTIVATING PROTEIN 19"/>
    <property type="match status" value="1"/>
</dbReference>
<proteinExistence type="predicted"/>
<feature type="compositionally biased region" description="Polar residues" evidence="2">
    <location>
        <begin position="828"/>
        <end position="847"/>
    </location>
</feature>
<evidence type="ECO:0000259" key="3">
    <source>
        <dbReference type="PROSITE" id="PS50238"/>
    </source>
</evidence>
<feature type="region of interest" description="Disordered" evidence="2">
    <location>
        <begin position="822"/>
        <end position="848"/>
    </location>
</feature>
<dbReference type="Pfam" id="PF00620">
    <property type="entry name" value="RhoGAP"/>
    <property type="match status" value="1"/>
</dbReference>
<evidence type="ECO:0000256" key="1">
    <source>
        <dbReference type="ARBA" id="ARBA00022468"/>
    </source>
</evidence>
<dbReference type="PANTHER" id="PTHR14963">
    <property type="entry name" value="RHO GTPASE ACTIVATING PROTEIN 18,19-RELATED"/>
    <property type="match status" value="1"/>
</dbReference>
<protein>
    <recommendedName>
        <fullName evidence="3">Rho-GAP domain-containing protein</fullName>
    </recommendedName>
</protein>
<dbReference type="InterPro" id="IPR000198">
    <property type="entry name" value="RhoGAP_dom"/>
</dbReference>
<evidence type="ECO:0000313" key="4">
    <source>
        <dbReference type="EnsemblMetazoa" id="GMOY009411-PA"/>
    </source>
</evidence>
<dbReference type="GO" id="GO:0005737">
    <property type="term" value="C:cytoplasm"/>
    <property type="evidence" value="ECO:0007669"/>
    <property type="project" value="TreeGrafter"/>
</dbReference>
<dbReference type="InterPro" id="IPR008936">
    <property type="entry name" value="Rho_GTPase_activation_prot"/>
</dbReference>
<dbReference type="STRING" id="37546.A0A1B0G7X2"/>
<organism evidence="4 5">
    <name type="scientific">Glossina morsitans morsitans</name>
    <name type="common">Savannah tsetse fly</name>
    <dbReference type="NCBI Taxonomy" id="37546"/>
    <lineage>
        <taxon>Eukaryota</taxon>
        <taxon>Metazoa</taxon>
        <taxon>Ecdysozoa</taxon>
        <taxon>Arthropoda</taxon>
        <taxon>Hexapoda</taxon>
        <taxon>Insecta</taxon>
        <taxon>Pterygota</taxon>
        <taxon>Neoptera</taxon>
        <taxon>Endopterygota</taxon>
        <taxon>Diptera</taxon>
        <taxon>Brachycera</taxon>
        <taxon>Muscomorpha</taxon>
        <taxon>Hippoboscoidea</taxon>
        <taxon>Glossinidae</taxon>
        <taxon>Glossina</taxon>
    </lineage>
</organism>
<evidence type="ECO:0000313" key="5">
    <source>
        <dbReference type="Proteomes" id="UP000092444"/>
    </source>
</evidence>
<dbReference type="PROSITE" id="PS50238">
    <property type="entry name" value="RHOGAP"/>
    <property type="match status" value="1"/>
</dbReference>
<accession>A0A1B0G7X2</accession>
<feature type="domain" description="Rho-GAP" evidence="3">
    <location>
        <begin position="106"/>
        <end position="319"/>
    </location>
</feature>
<dbReference type="SMART" id="SM00324">
    <property type="entry name" value="RhoGAP"/>
    <property type="match status" value="1"/>
</dbReference>
<keyword evidence="5" id="KW-1185">Reference proteome</keyword>
<evidence type="ECO:0000256" key="2">
    <source>
        <dbReference type="SAM" id="MobiDB-lite"/>
    </source>
</evidence>
<dbReference type="Gene3D" id="1.10.555.10">
    <property type="entry name" value="Rho GTPase activation protein"/>
    <property type="match status" value="1"/>
</dbReference>
<dbReference type="SUPFAM" id="SSF48350">
    <property type="entry name" value="GTPase activation domain, GAP"/>
    <property type="match status" value="1"/>
</dbReference>
<dbReference type="Proteomes" id="UP000092444">
    <property type="component" value="Unassembled WGS sequence"/>
</dbReference>
<sequence>MDVETTNFSELRDAEVATRMRKCNYEKFKTLVRMHLSFELDLNTDEFDLPCHEIVYEDRGKLKKWNRMSKKYKLALTNGSTGCTSNPKTISGSNSIGLSPGEWSNQQIDAGFLFHLEELKNFLMTEKNLLQEGIFRKNGSISRQNELRSHIQNDEPLHLDTGDYSAHDCATVFKSYLSELPEPLLTDALYPAHLQIAPLCLCVNTNLEKNMEAKDSLTTSANSSKPEKQKKELHVLNCIQLLLLLLPEENRNLLENVIDILHAVALKQQSNRMTPDNLATLFTPHLICPRNLPPEALHYLARKMSSIISYMVIKGREIFAVPPKLAVDIRAYFAERKRKKSASPEKTLDESISDISTVNTVYTFVDRERTAAAHNTNTTDTELAQLYAHIQSLPESSKKRRLIKQFNKQNGKGTPLQFQAMNRLKNPDPARSSKSLSDSIKKHIFHKSIMSKTPKRQMLSTLSIETPHAPVLTKHKQRVLFQSSTVISNSSPSVVAPGKNFDVQNSNIFRKCVASTTILPTHINHENQESSFSTSSSESSSSPLCALNCTAEIINNSKSISAPVSRQTSNDLANVCALTPTLSTAASLTSLDSKCCVTPLKLLTEAAKTVISGANFLGVDKKSVGWQDAVSDAEHVSNPSTPSQQFTTVAISNTKSRFKSEPNLSICDSPLPSAVPTSSNVQEMITPISKLLPGKYITRKLMKGVSMGNLKFPFSTPESTKRLVRTVSSTLKGRNEDSQIYQRAEGNFLGAIEAGNVPLLTDMDGDDESLETFENFVDENVRKAGDCQPLMENKIVQQQISLQQSNVCRNLDLVTSTPSLLTGRRSMSPITKSTQRMPKSMQESIMTPRSRKPVMVLANTANCAENKQSEDQNCQGNSSKLRNLDLKRRHVVKYKAEDGFTPSSGFSNILKRHQMLQNNDSFKHLNLSPRRKTLEKNADTLSNDFKEYLMKRRVFTDAPEDSSFSSHSDDFDSTRELDDLEEDQLSSSLLHCLNGNRPEEYMNDEETVQLLNKNSTIDSSGSSSSFVITNRLSNNPFVILNNARKRAASTEFDKAAVAISTCDKKDLKHTHITQIGSSFSQLTSGPSNKENFDHGEDYVKTKKYLISECPGCPGETSL</sequence>
<reference evidence="4" key="1">
    <citation type="submission" date="2020-05" db="UniProtKB">
        <authorList>
            <consortium name="EnsemblMetazoa"/>
        </authorList>
    </citation>
    <scope>IDENTIFICATION</scope>
    <source>
        <strain evidence="4">Yale</strain>
    </source>
</reference>
<dbReference type="GO" id="GO:0007165">
    <property type="term" value="P:signal transduction"/>
    <property type="evidence" value="ECO:0007669"/>
    <property type="project" value="InterPro"/>
</dbReference>
<dbReference type="GO" id="GO:0051056">
    <property type="term" value="P:regulation of small GTPase mediated signal transduction"/>
    <property type="evidence" value="ECO:0007669"/>
    <property type="project" value="TreeGrafter"/>
</dbReference>
<dbReference type="EMBL" id="CCAG010021507">
    <property type="status" value="NOT_ANNOTATED_CDS"/>
    <property type="molecule type" value="Genomic_DNA"/>
</dbReference>
<name>A0A1B0G7X2_GLOMM</name>
<dbReference type="EnsemblMetazoa" id="GMOY009411-RA">
    <property type="protein sequence ID" value="GMOY009411-PA"/>
    <property type="gene ID" value="GMOY009411"/>
</dbReference>